<dbReference type="RefSeq" id="WP_322466671.1">
    <property type="nucleotide sequence ID" value="NZ_JAXOJX010000032.1"/>
</dbReference>
<feature type="compositionally biased region" description="Basic and acidic residues" evidence="2">
    <location>
        <begin position="13"/>
        <end position="24"/>
    </location>
</feature>
<feature type="region of interest" description="Disordered" evidence="2">
    <location>
        <begin position="1"/>
        <end position="27"/>
    </location>
</feature>
<dbReference type="EMBL" id="JAXOJX010000032">
    <property type="protein sequence ID" value="MDZ5458642.1"/>
    <property type="molecule type" value="Genomic_DNA"/>
</dbReference>
<keyword evidence="4" id="KW-1185">Reference proteome</keyword>
<evidence type="ECO:0008006" key="5">
    <source>
        <dbReference type="Google" id="ProtNLM"/>
    </source>
</evidence>
<accession>A0ABU5IHL3</accession>
<gene>
    <name evidence="3" type="ORF">SM757_18850</name>
</gene>
<evidence type="ECO:0000256" key="2">
    <source>
        <dbReference type="SAM" id="MobiDB-lite"/>
    </source>
</evidence>
<reference evidence="3 4" key="1">
    <citation type="submission" date="2023-11" db="EMBL/GenBank/DDBJ databases">
        <title>Draft genome of Azohydromonas lata strain H1 (DSM1123), a polyhydroxyalkanoate producer.</title>
        <authorList>
            <person name="Traversa D."/>
            <person name="D'Addabbo P."/>
            <person name="Pazzani C."/>
            <person name="Manzari C."/>
            <person name="Chiara M."/>
            <person name="Scrascia M."/>
        </authorList>
    </citation>
    <scope>NUCLEOTIDE SEQUENCE [LARGE SCALE GENOMIC DNA]</scope>
    <source>
        <strain evidence="3 4">H1</strain>
    </source>
</reference>
<keyword evidence="1" id="KW-0233">DNA recombination</keyword>
<evidence type="ECO:0000313" key="3">
    <source>
        <dbReference type="EMBL" id="MDZ5458642.1"/>
    </source>
</evidence>
<sequence length="334" mass="36899">MNAETLFPSDPLRPSDAERWRDDPVGMSLPKLSPRSRQLYTTYWLAWRRFLTGREVPLEAATPIEAVAFLAGERLNPTTQARYRRVLGQVHAGGVMCGALPPGNPFEDLGNEVPRREQPRSVAFTPAERAQLLLRLEHWHPLEVQAQRDRLLIALLLGEGFTLSETAGARVEHLGRDEAGVWSLEIGGPRRSQWRTLQLSELTADALAAWLPRLPKPETPLIPALPQMRAPLSRQPAFRAVQAFLNVALQDGVLRRLPGDTGPAALRNSAIVAWLSEGVPHAEVLRRAGLQRLDALDRLAPMLDDRTRDALFATHRAQDAAGVPHAPVEPAADA</sequence>
<organism evidence="3 4">
    <name type="scientific">Azohydromonas lata</name>
    <dbReference type="NCBI Taxonomy" id="45677"/>
    <lineage>
        <taxon>Bacteria</taxon>
        <taxon>Pseudomonadati</taxon>
        <taxon>Pseudomonadota</taxon>
        <taxon>Betaproteobacteria</taxon>
        <taxon>Burkholderiales</taxon>
        <taxon>Sphaerotilaceae</taxon>
        <taxon>Azohydromonas</taxon>
    </lineage>
</organism>
<protein>
    <recommendedName>
        <fullName evidence="5">Tyr recombinase domain-containing protein</fullName>
    </recommendedName>
</protein>
<dbReference type="InterPro" id="IPR013762">
    <property type="entry name" value="Integrase-like_cat_sf"/>
</dbReference>
<evidence type="ECO:0000313" key="4">
    <source>
        <dbReference type="Proteomes" id="UP001293718"/>
    </source>
</evidence>
<proteinExistence type="predicted"/>
<dbReference type="Gene3D" id="1.10.443.10">
    <property type="entry name" value="Intergrase catalytic core"/>
    <property type="match status" value="1"/>
</dbReference>
<dbReference type="Proteomes" id="UP001293718">
    <property type="component" value="Unassembled WGS sequence"/>
</dbReference>
<name>A0ABU5IHL3_9BURK</name>
<dbReference type="SUPFAM" id="SSF56349">
    <property type="entry name" value="DNA breaking-rejoining enzymes"/>
    <property type="match status" value="1"/>
</dbReference>
<comment type="caution">
    <text evidence="3">The sequence shown here is derived from an EMBL/GenBank/DDBJ whole genome shotgun (WGS) entry which is preliminary data.</text>
</comment>
<dbReference type="InterPro" id="IPR011010">
    <property type="entry name" value="DNA_brk_join_enz"/>
</dbReference>
<evidence type="ECO:0000256" key="1">
    <source>
        <dbReference type="ARBA" id="ARBA00023172"/>
    </source>
</evidence>